<sequence>MWSEKRGIEGTIVFAIFPIVWCILGNISYYLSGIERFYNFTSVINIENSTIMAILPLIVVVIAAIVNLKIYVDEEKLFEVNKSMFKYKIVNILFIAYIIFAISVIRDSKVIISALLIELSFICIYILKRKAKSLELTDIQ</sequence>
<dbReference type="RefSeq" id="WP_055264250.1">
    <property type="nucleotide sequence ID" value="NZ_CABIXQ010000004.1"/>
</dbReference>
<dbReference type="Proteomes" id="UP000095594">
    <property type="component" value="Unassembled WGS sequence"/>
</dbReference>
<proteinExistence type="predicted"/>
<evidence type="ECO:0000313" key="2">
    <source>
        <dbReference type="EMBL" id="CUO03223.1"/>
    </source>
</evidence>
<dbReference type="OrthoDB" id="1900545at2"/>
<feature type="transmembrane region" description="Helical" evidence="1">
    <location>
        <begin position="110"/>
        <end position="127"/>
    </location>
</feature>
<gene>
    <name evidence="2" type="ORF">ERS852471_00850</name>
</gene>
<keyword evidence="1" id="KW-1133">Transmembrane helix</keyword>
<organism evidence="2 3">
    <name type="scientific">Clostridium disporicum</name>
    <dbReference type="NCBI Taxonomy" id="84024"/>
    <lineage>
        <taxon>Bacteria</taxon>
        <taxon>Bacillati</taxon>
        <taxon>Bacillota</taxon>
        <taxon>Clostridia</taxon>
        <taxon>Eubacteriales</taxon>
        <taxon>Clostridiaceae</taxon>
        <taxon>Clostridium</taxon>
    </lineage>
</organism>
<dbReference type="EMBL" id="CYZX01000004">
    <property type="protein sequence ID" value="CUO03223.1"/>
    <property type="molecule type" value="Genomic_DNA"/>
</dbReference>
<keyword evidence="1" id="KW-0472">Membrane</keyword>
<accession>A0A174BRI6</accession>
<dbReference type="AlphaFoldDB" id="A0A174BRI6"/>
<name>A0A174BRI6_9CLOT</name>
<feature type="transmembrane region" description="Helical" evidence="1">
    <location>
        <begin position="84"/>
        <end position="104"/>
    </location>
</feature>
<protein>
    <submittedName>
        <fullName evidence="2">Uncharacterized protein</fullName>
    </submittedName>
</protein>
<keyword evidence="1" id="KW-0812">Transmembrane</keyword>
<feature type="transmembrane region" description="Helical" evidence="1">
    <location>
        <begin position="51"/>
        <end position="72"/>
    </location>
</feature>
<evidence type="ECO:0000256" key="1">
    <source>
        <dbReference type="SAM" id="Phobius"/>
    </source>
</evidence>
<evidence type="ECO:0000313" key="3">
    <source>
        <dbReference type="Proteomes" id="UP000095594"/>
    </source>
</evidence>
<reference evidence="2 3" key="1">
    <citation type="submission" date="2015-09" db="EMBL/GenBank/DDBJ databases">
        <authorList>
            <consortium name="Pathogen Informatics"/>
        </authorList>
    </citation>
    <scope>NUCLEOTIDE SEQUENCE [LARGE SCALE GENOMIC DNA]</scope>
    <source>
        <strain evidence="2 3">2789STDY5834856</strain>
    </source>
</reference>
<feature type="transmembrane region" description="Helical" evidence="1">
    <location>
        <begin position="12"/>
        <end position="31"/>
    </location>
</feature>